<feature type="region of interest" description="Disordered" evidence="1">
    <location>
        <begin position="1"/>
        <end position="30"/>
    </location>
</feature>
<protein>
    <submittedName>
        <fullName evidence="3">Uncharacterized protein</fullName>
    </submittedName>
</protein>
<evidence type="ECO:0000256" key="2">
    <source>
        <dbReference type="SAM" id="Phobius"/>
    </source>
</evidence>
<keyword evidence="2" id="KW-0812">Transmembrane</keyword>
<keyword evidence="2" id="KW-1133">Transmembrane helix</keyword>
<keyword evidence="2" id="KW-0472">Membrane</keyword>
<keyword evidence="4" id="KW-1185">Reference proteome</keyword>
<dbReference type="EMBL" id="OY731400">
    <property type="protein sequence ID" value="CAJ1940822.1"/>
    <property type="molecule type" value="Genomic_DNA"/>
</dbReference>
<accession>A0AA86V850</accession>
<name>A0AA86V850_9FABA</name>
<evidence type="ECO:0000256" key="1">
    <source>
        <dbReference type="SAM" id="MobiDB-lite"/>
    </source>
</evidence>
<evidence type="ECO:0000313" key="3">
    <source>
        <dbReference type="EMBL" id="CAJ1940822.1"/>
    </source>
</evidence>
<dbReference type="Proteomes" id="UP001189624">
    <property type="component" value="Chromosome 3"/>
</dbReference>
<sequence>MKGSQSAYKTYARSLKKSNRRSKDSPNFNKAETQYAKPSHFFSVLLSSHSHDYFYCLLWQIANKGLDGAFTSTSEAPMDSSPISEISYTNSSEDVTISLVEEGLPETLLPFDIMPPEKIIEEVGIGSIKCWDAYEMDSAMSTFIESEIPADLRNAKPKVFNSHDPIPQHKMLVDEITKYVIEDIYVNTVPEDFDLSYRVQSAKNGKVFLCFCIWLIGVLAIFFTSDIHCPYNGPT</sequence>
<dbReference type="AlphaFoldDB" id="A0AA86V850"/>
<evidence type="ECO:0000313" key="4">
    <source>
        <dbReference type="Proteomes" id="UP001189624"/>
    </source>
</evidence>
<feature type="transmembrane region" description="Helical" evidence="2">
    <location>
        <begin position="207"/>
        <end position="225"/>
    </location>
</feature>
<gene>
    <name evidence="3" type="ORF">AYBTSS11_LOCUS9926</name>
</gene>
<reference evidence="3" key="1">
    <citation type="submission" date="2023-10" db="EMBL/GenBank/DDBJ databases">
        <authorList>
            <person name="Domelevo Entfellner J.-B."/>
        </authorList>
    </citation>
    <scope>NUCLEOTIDE SEQUENCE</scope>
</reference>
<proteinExistence type="predicted"/>
<dbReference type="Gramene" id="rna-AYBTSS11_LOCUS9926">
    <property type="protein sequence ID" value="CAJ1940822.1"/>
    <property type="gene ID" value="gene-AYBTSS11_LOCUS9926"/>
</dbReference>
<organism evidence="3 4">
    <name type="scientific">Sphenostylis stenocarpa</name>
    <dbReference type="NCBI Taxonomy" id="92480"/>
    <lineage>
        <taxon>Eukaryota</taxon>
        <taxon>Viridiplantae</taxon>
        <taxon>Streptophyta</taxon>
        <taxon>Embryophyta</taxon>
        <taxon>Tracheophyta</taxon>
        <taxon>Spermatophyta</taxon>
        <taxon>Magnoliopsida</taxon>
        <taxon>eudicotyledons</taxon>
        <taxon>Gunneridae</taxon>
        <taxon>Pentapetalae</taxon>
        <taxon>rosids</taxon>
        <taxon>fabids</taxon>
        <taxon>Fabales</taxon>
        <taxon>Fabaceae</taxon>
        <taxon>Papilionoideae</taxon>
        <taxon>50 kb inversion clade</taxon>
        <taxon>NPAAA clade</taxon>
        <taxon>indigoferoid/millettioid clade</taxon>
        <taxon>Phaseoleae</taxon>
        <taxon>Sphenostylis</taxon>
    </lineage>
</organism>